<feature type="chain" id="PRO_5040389478" description="Ubiquitin 3 binding protein But2 C-terminal domain-containing protein" evidence="1">
    <location>
        <begin position="17"/>
        <end position="202"/>
    </location>
</feature>
<dbReference type="Proteomes" id="UP000799777">
    <property type="component" value="Unassembled WGS sequence"/>
</dbReference>
<sequence length="202" mass="21880">MLAHLIIPNLLAFTFAIPTPNAPTTNDALPSTERWTIPRLNLHFMNGDTGIPGNQWPPELHFETTMSFDVFIPHSQETTTCTAAWPNGTFPTELFKCSTSPNQKTAFALSPYTGLGERKPELSFTLAVVNVVYTGPEDTGEAIYTGKVYVTANEPGVPTSYLTCLNGRPFDGMRCGLKGMMSVSGELGIDVVRNDIGAGYDG</sequence>
<evidence type="ECO:0008006" key="4">
    <source>
        <dbReference type="Google" id="ProtNLM"/>
    </source>
</evidence>
<protein>
    <recommendedName>
        <fullName evidence="4">Ubiquitin 3 binding protein But2 C-terminal domain-containing protein</fullName>
    </recommendedName>
</protein>
<keyword evidence="1" id="KW-0732">Signal</keyword>
<evidence type="ECO:0000313" key="2">
    <source>
        <dbReference type="EMBL" id="KAF2036344.1"/>
    </source>
</evidence>
<gene>
    <name evidence="2" type="ORF">EK21DRAFT_106446</name>
</gene>
<organism evidence="2 3">
    <name type="scientific">Setomelanomma holmii</name>
    <dbReference type="NCBI Taxonomy" id="210430"/>
    <lineage>
        <taxon>Eukaryota</taxon>
        <taxon>Fungi</taxon>
        <taxon>Dikarya</taxon>
        <taxon>Ascomycota</taxon>
        <taxon>Pezizomycotina</taxon>
        <taxon>Dothideomycetes</taxon>
        <taxon>Pleosporomycetidae</taxon>
        <taxon>Pleosporales</taxon>
        <taxon>Pleosporineae</taxon>
        <taxon>Phaeosphaeriaceae</taxon>
        <taxon>Setomelanomma</taxon>
    </lineage>
</organism>
<comment type="caution">
    <text evidence="2">The sequence shown here is derived from an EMBL/GenBank/DDBJ whole genome shotgun (WGS) entry which is preliminary data.</text>
</comment>
<dbReference type="AlphaFoldDB" id="A0A9P4LV39"/>
<keyword evidence="3" id="KW-1185">Reference proteome</keyword>
<proteinExistence type="predicted"/>
<evidence type="ECO:0000313" key="3">
    <source>
        <dbReference type="Proteomes" id="UP000799777"/>
    </source>
</evidence>
<feature type="signal peptide" evidence="1">
    <location>
        <begin position="1"/>
        <end position="16"/>
    </location>
</feature>
<accession>A0A9P4LV39</accession>
<evidence type="ECO:0000256" key="1">
    <source>
        <dbReference type="SAM" id="SignalP"/>
    </source>
</evidence>
<reference evidence="2" key="1">
    <citation type="journal article" date="2020" name="Stud. Mycol.">
        <title>101 Dothideomycetes genomes: a test case for predicting lifestyles and emergence of pathogens.</title>
        <authorList>
            <person name="Haridas S."/>
            <person name="Albert R."/>
            <person name="Binder M."/>
            <person name="Bloem J."/>
            <person name="Labutti K."/>
            <person name="Salamov A."/>
            <person name="Andreopoulos B."/>
            <person name="Baker S."/>
            <person name="Barry K."/>
            <person name="Bills G."/>
            <person name="Bluhm B."/>
            <person name="Cannon C."/>
            <person name="Castanera R."/>
            <person name="Culley D."/>
            <person name="Daum C."/>
            <person name="Ezra D."/>
            <person name="Gonzalez J."/>
            <person name="Henrissat B."/>
            <person name="Kuo A."/>
            <person name="Liang C."/>
            <person name="Lipzen A."/>
            <person name="Lutzoni F."/>
            <person name="Magnuson J."/>
            <person name="Mondo S."/>
            <person name="Nolan M."/>
            <person name="Ohm R."/>
            <person name="Pangilinan J."/>
            <person name="Park H.-J."/>
            <person name="Ramirez L."/>
            <person name="Alfaro M."/>
            <person name="Sun H."/>
            <person name="Tritt A."/>
            <person name="Yoshinaga Y."/>
            <person name="Zwiers L.-H."/>
            <person name="Turgeon B."/>
            <person name="Goodwin S."/>
            <person name="Spatafora J."/>
            <person name="Crous P."/>
            <person name="Grigoriev I."/>
        </authorList>
    </citation>
    <scope>NUCLEOTIDE SEQUENCE</scope>
    <source>
        <strain evidence="2">CBS 110217</strain>
    </source>
</reference>
<name>A0A9P4LV39_9PLEO</name>
<dbReference type="EMBL" id="ML978155">
    <property type="protein sequence ID" value="KAF2036344.1"/>
    <property type="molecule type" value="Genomic_DNA"/>
</dbReference>
<dbReference type="OrthoDB" id="3922703at2759"/>